<evidence type="ECO:0000256" key="3">
    <source>
        <dbReference type="ARBA" id="ARBA00022833"/>
    </source>
</evidence>
<evidence type="ECO:0000256" key="9">
    <source>
        <dbReference type="SAM" id="MobiDB-lite"/>
    </source>
</evidence>
<protein>
    <recommendedName>
        <fullName evidence="10">Zn(2)-C6 fungal-type domain-containing protein</fullName>
    </recommendedName>
</protein>
<dbReference type="GO" id="GO:0000981">
    <property type="term" value="F:DNA-binding transcription factor activity, RNA polymerase II-specific"/>
    <property type="evidence" value="ECO:0007669"/>
    <property type="project" value="InterPro"/>
</dbReference>
<dbReference type="RefSeq" id="XP_040696256.1">
    <property type="nucleotide sequence ID" value="XM_040850168.1"/>
</dbReference>
<reference evidence="12" key="1">
    <citation type="journal article" date="2017" name="Genome Biol.">
        <title>Comparative genomics reveals high biological diversity and specific adaptations in the industrially and medically important fungal genus Aspergillus.</title>
        <authorList>
            <person name="de Vries R.P."/>
            <person name="Riley R."/>
            <person name="Wiebenga A."/>
            <person name="Aguilar-Osorio G."/>
            <person name="Amillis S."/>
            <person name="Uchima C.A."/>
            <person name="Anderluh G."/>
            <person name="Asadollahi M."/>
            <person name="Askin M."/>
            <person name="Barry K."/>
            <person name="Battaglia E."/>
            <person name="Bayram O."/>
            <person name="Benocci T."/>
            <person name="Braus-Stromeyer S.A."/>
            <person name="Caldana C."/>
            <person name="Canovas D."/>
            <person name="Cerqueira G.C."/>
            <person name="Chen F."/>
            <person name="Chen W."/>
            <person name="Choi C."/>
            <person name="Clum A."/>
            <person name="Dos Santos R.A."/>
            <person name="Damasio A.R."/>
            <person name="Diallinas G."/>
            <person name="Emri T."/>
            <person name="Fekete E."/>
            <person name="Flipphi M."/>
            <person name="Freyberg S."/>
            <person name="Gallo A."/>
            <person name="Gournas C."/>
            <person name="Habgood R."/>
            <person name="Hainaut M."/>
            <person name="Harispe M.L."/>
            <person name="Henrissat B."/>
            <person name="Hilden K.S."/>
            <person name="Hope R."/>
            <person name="Hossain A."/>
            <person name="Karabika E."/>
            <person name="Karaffa L."/>
            <person name="Karanyi Z."/>
            <person name="Krasevec N."/>
            <person name="Kuo A."/>
            <person name="Kusch H."/>
            <person name="LaButti K."/>
            <person name="Lagendijk E.L."/>
            <person name="Lapidus A."/>
            <person name="Levasseur A."/>
            <person name="Lindquist E."/>
            <person name="Lipzen A."/>
            <person name="Logrieco A.F."/>
            <person name="MacCabe A."/>
            <person name="Maekelae M.R."/>
            <person name="Malavazi I."/>
            <person name="Melin P."/>
            <person name="Meyer V."/>
            <person name="Mielnichuk N."/>
            <person name="Miskei M."/>
            <person name="Molnar A.P."/>
            <person name="Mule G."/>
            <person name="Ngan C.Y."/>
            <person name="Orejas M."/>
            <person name="Orosz E."/>
            <person name="Ouedraogo J.P."/>
            <person name="Overkamp K.M."/>
            <person name="Park H.-S."/>
            <person name="Perrone G."/>
            <person name="Piumi F."/>
            <person name="Punt P.J."/>
            <person name="Ram A.F."/>
            <person name="Ramon A."/>
            <person name="Rauscher S."/>
            <person name="Record E."/>
            <person name="Riano-Pachon D.M."/>
            <person name="Robert V."/>
            <person name="Roehrig J."/>
            <person name="Ruller R."/>
            <person name="Salamov A."/>
            <person name="Salih N.S."/>
            <person name="Samson R.A."/>
            <person name="Sandor E."/>
            <person name="Sanguinetti M."/>
            <person name="Schuetze T."/>
            <person name="Sepcic K."/>
            <person name="Shelest E."/>
            <person name="Sherlock G."/>
            <person name="Sophianopoulou V."/>
            <person name="Squina F.M."/>
            <person name="Sun H."/>
            <person name="Susca A."/>
            <person name="Todd R.B."/>
            <person name="Tsang A."/>
            <person name="Unkles S.E."/>
            <person name="van de Wiele N."/>
            <person name="van Rossen-Uffink D."/>
            <person name="Oliveira J.V."/>
            <person name="Vesth T.C."/>
            <person name="Visser J."/>
            <person name="Yu J.-H."/>
            <person name="Zhou M."/>
            <person name="Andersen M.R."/>
            <person name="Archer D.B."/>
            <person name="Baker S.E."/>
            <person name="Benoit I."/>
            <person name="Brakhage A.A."/>
            <person name="Braus G.H."/>
            <person name="Fischer R."/>
            <person name="Frisvad J.C."/>
            <person name="Goldman G.H."/>
            <person name="Houbraken J."/>
            <person name="Oakley B."/>
            <person name="Pocsi I."/>
            <person name="Scazzocchio C."/>
            <person name="Seiboth B."/>
            <person name="vanKuyk P.A."/>
            <person name="Wortman J."/>
            <person name="Dyer P.S."/>
            <person name="Grigoriev I.V."/>
        </authorList>
    </citation>
    <scope>NUCLEOTIDE SEQUENCE [LARGE SCALE GENOMIC DNA]</scope>
    <source>
        <strain evidence="12">CBS 593.65</strain>
    </source>
</reference>
<dbReference type="VEuPathDB" id="FungiDB:ASPSYDRAFT_62782"/>
<dbReference type="OrthoDB" id="4454541at2759"/>
<dbReference type="SMART" id="SM00066">
    <property type="entry name" value="GAL4"/>
    <property type="match status" value="1"/>
</dbReference>
<keyword evidence="7" id="KW-0539">Nucleus</keyword>
<comment type="subcellular location">
    <subcellularLocation>
        <location evidence="1">Nucleus</location>
    </subcellularLocation>
</comment>
<dbReference type="Proteomes" id="UP000184356">
    <property type="component" value="Unassembled WGS sequence"/>
</dbReference>
<sequence>MSEDSYLVTAPPSMKRIPKACSACRQSKVKCDGKRPCTRCEKLKKQCVFFEIPKDPATERIESVECQVRQLQDQLEEMKQMLSVQSQPQALAGSGVDPELSVSVPQPSVSSPSQVLAPDMRLPAVPPRLPVLQGDMYRPAKKRRTGFEVREEPISDFISKGLITMDYAVECFTTWDRYIPIFDPKHDTFQSVRYRSSILLNAICTIGSRVDPRTGSQLSELLQTELKKWINVVIQNETLNCLESVQALLVIACYSAERSLMLSFATRMALDLGLDEAFEELTHRLTMKDVEASPNTDGLIEETGLMRKSRTWFGLLVLEHIFSLDGGKPPGIRMTGNARRCRKLLHQPSSTVLDLRLLSQVEVLHINETLGGKMPLARADIAAFVQEAKLDLDLWFEAMSPVERKILLMAKASARKHLSLMTVEHDSYLEKLKYAMDFVWAKCAFCFLLLLKLSRLLSEGKEEHEELLTHGNRLLEDLTKSVSNSNAASNGNAYLQILRLSIEKYGRTLQESGLGGEGENADTAPFWELFDAQTELTSFVPEQFVSEWDFPGLNLFYFPTTWQDFFADFSLAV</sequence>
<dbReference type="CDD" id="cd00067">
    <property type="entry name" value="GAL4"/>
    <property type="match status" value="1"/>
</dbReference>
<keyword evidence="3" id="KW-0862">Zinc</keyword>
<dbReference type="InterPro" id="IPR007219">
    <property type="entry name" value="XnlR_reg_dom"/>
</dbReference>
<accession>A0A1L9SZ31</accession>
<feature type="compositionally biased region" description="Low complexity" evidence="9">
    <location>
        <begin position="101"/>
        <end position="114"/>
    </location>
</feature>
<proteinExistence type="predicted"/>
<evidence type="ECO:0000259" key="10">
    <source>
        <dbReference type="PROSITE" id="PS50048"/>
    </source>
</evidence>
<keyword evidence="5" id="KW-0238">DNA-binding</keyword>
<dbReference type="PANTHER" id="PTHR31845:SF33">
    <property type="entry name" value="ZN(II)2CYS6 TRANSCRIPTION FACTOR (EUROFUNG)"/>
    <property type="match status" value="1"/>
</dbReference>
<evidence type="ECO:0000256" key="1">
    <source>
        <dbReference type="ARBA" id="ARBA00004123"/>
    </source>
</evidence>
<dbReference type="Gene3D" id="4.10.240.10">
    <property type="entry name" value="Zn(2)-C6 fungal-type DNA-binding domain"/>
    <property type="match status" value="1"/>
</dbReference>
<dbReference type="Pfam" id="PF00172">
    <property type="entry name" value="Zn_clus"/>
    <property type="match status" value="1"/>
</dbReference>
<dbReference type="GO" id="GO:0006351">
    <property type="term" value="P:DNA-templated transcription"/>
    <property type="evidence" value="ECO:0007669"/>
    <property type="project" value="InterPro"/>
</dbReference>
<dbReference type="PANTHER" id="PTHR31845">
    <property type="entry name" value="FINGER DOMAIN PROTEIN, PUTATIVE-RELATED"/>
    <property type="match status" value="1"/>
</dbReference>
<keyword evidence="4" id="KW-0805">Transcription regulation</keyword>
<dbReference type="AlphaFoldDB" id="A0A1L9SZ31"/>
<organism evidence="11 12">
    <name type="scientific">Aspergillus sydowii CBS 593.65</name>
    <dbReference type="NCBI Taxonomy" id="1036612"/>
    <lineage>
        <taxon>Eukaryota</taxon>
        <taxon>Fungi</taxon>
        <taxon>Dikarya</taxon>
        <taxon>Ascomycota</taxon>
        <taxon>Pezizomycotina</taxon>
        <taxon>Eurotiomycetes</taxon>
        <taxon>Eurotiomycetidae</taxon>
        <taxon>Eurotiales</taxon>
        <taxon>Aspergillaceae</taxon>
        <taxon>Aspergillus</taxon>
        <taxon>Aspergillus subgen. Nidulantes</taxon>
    </lineage>
</organism>
<keyword evidence="12" id="KW-1185">Reference proteome</keyword>
<keyword evidence="2" id="KW-0479">Metal-binding</keyword>
<evidence type="ECO:0000256" key="2">
    <source>
        <dbReference type="ARBA" id="ARBA00022723"/>
    </source>
</evidence>
<feature type="domain" description="Zn(2)-C6 fungal-type" evidence="10">
    <location>
        <begin position="20"/>
        <end position="49"/>
    </location>
</feature>
<feature type="coiled-coil region" evidence="8">
    <location>
        <begin position="54"/>
        <end position="81"/>
    </location>
</feature>
<name>A0A1L9SZ31_9EURO</name>
<gene>
    <name evidence="11" type="ORF">ASPSYDRAFT_62782</name>
</gene>
<dbReference type="InterPro" id="IPR001138">
    <property type="entry name" value="Zn2Cys6_DnaBD"/>
</dbReference>
<dbReference type="EMBL" id="KV878601">
    <property type="protein sequence ID" value="OJJ52450.1"/>
    <property type="molecule type" value="Genomic_DNA"/>
</dbReference>
<evidence type="ECO:0000313" key="11">
    <source>
        <dbReference type="EMBL" id="OJJ52450.1"/>
    </source>
</evidence>
<dbReference type="PROSITE" id="PS00463">
    <property type="entry name" value="ZN2_CY6_FUNGAL_1"/>
    <property type="match status" value="1"/>
</dbReference>
<feature type="region of interest" description="Disordered" evidence="9">
    <location>
        <begin position="89"/>
        <end position="114"/>
    </location>
</feature>
<keyword evidence="6" id="KW-0804">Transcription</keyword>
<dbReference type="GO" id="GO:0008270">
    <property type="term" value="F:zinc ion binding"/>
    <property type="evidence" value="ECO:0007669"/>
    <property type="project" value="InterPro"/>
</dbReference>
<dbReference type="GeneID" id="63766241"/>
<dbReference type="PROSITE" id="PS50048">
    <property type="entry name" value="ZN2_CY6_FUNGAL_2"/>
    <property type="match status" value="1"/>
</dbReference>
<dbReference type="GO" id="GO:0005634">
    <property type="term" value="C:nucleus"/>
    <property type="evidence" value="ECO:0007669"/>
    <property type="project" value="UniProtKB-SubCell"/>
</dbReference>
<dbReference type="STRING" id="1036612.A0A1L9SZ31"/>
<keyword evidence="8" id="KW-0175">Coiled coil</keyword>
<dbReference type="InterPro" id="IPR051089">
    <property type="entry name" value="prtT"/>
</dbReference>
<dbReference type="InterPro" id="IPR036864">
    <property type="entry name" value="Zn2-C6_fun-type_DNA-bd_sf"/>
</dbReference>
<dbReference type="SUPFAM" id="SSF57701">
    <property type="entry name" value="Zn2/Cys6 DNA-binding domain"/>
    <property type="match status" value="1"/>
</dbReference>
<evidence type="ECO:0000313" key="12">
    <source>
        <dbReference type="Proteomes" id="UP000184356"/>
    </source>
</evidence>
<evidence type="ECO:0000256" key="6">
    <source>
        <dbReference type="ARBA" id="ARBA00023163"/>
    </source>
</evidence>
<evidence type="ECO:0000256" key="8">
    <source>
        <dbReference type="SAM" id="Coils"/>
    </source>
</evidence>
<evidence type="ECO:0000256" key="4">
    <source>
        <dbReference type="ARBA" id="ARBA00023015"/>
    </source>
</evidence>
<evidence type="ECO:0000256" key="5">
    <source>
        <dbReference type="ARBA" id="ARBA00023125"/>
    </source>
</evidence>
<evidence type="ECO:0000256" key="7">
    <source>
        <dbReference type="ARBA" id="ARBA00023242"/>
    </source>
</evidence>
<dbReference type="GO" id="GO:0000976">
    <property type="term" value="F:transcription cis-regulatory region binding"/>
    <property type="evidence" value="ECO:0007669"/>
    <property type="project" value="TreeGrafter"/>
</dbReference>
<dbReference type="CDD" id="cd12148">
    <property type="entry name" value="fungal_TF_MHR"/>
    <property type="match status" value="1"/>
</dbReference>
<dbReference type="Pfam" id="PF04082">
    <property type="entry name" value="Fungal_trans"/>
    <property type="match status" value="1"/>
</dbReference>